<name>A0A077WMU6_9FUNG</name>
<keyword evidence="1" id="KW-0479">Metal-binding</keyword>
<dbReference type="Gene3D" id="3.30.40.10">
    <property type="entry name" value="Zinc/RING finger domain, C3HC4 (zinc finger)"/>
    <property type="match status" value="2"/>
</dbReference>
<dbReference type="OrthoDB" id="273556at2759"/>
<dbReference type="InterPro" id="IPR013083">
    <property type="entry name" value="Znf_RING/FYVE/PHD"/>
</dbReference>
<accession>A0A077WMU6</accession>
<dbReference type="PANTHER" id="PTHR24007:SF7">
    <property type="entry name" value="BRCA1-ASSOCIATED PROTEIN"/>
    <property type="match status" value="1"/>
</dbReference>
<keyword evidence="2 4" id="KW-0863">Zinc-finger</keyword>
<dbReference type="GO" id="GO:0016567">
    <property type="term" value="P:protein ubiquitination"/>
    <property type="evidence" value="ECO:0007669"/>
    <property type="project" value="TreeGrafter"/>
</dbReference>
<dbReference type="PANTHER" id="PTHR24007">
    <property type="entry name" value="BRCA1-ASSOCIATED PROTEIN"/>
    <property type="match status" value="1"/>
</dbReference>
<evidence type="ECO:0000256" key="2">
    <source>
        <dbReference type="ARBA" id="ARBA00022771"/>
    </source>
</evidence>
<evidence type="ECO:0000259" key="6">
    <source>
        <dbReference type="PROSITE" id="PS50271"/>
    </source>
</evidence>
<dbReference type="Pfam" id="PF07576">
    <property type="entry name" value="BRAP2"/>
    <property type="match status" value="1"/>
</dbReference>
<evidence type="ECO:0008006" key="8">
    <source>
        <dbReference type="Google" id="ProtNLM"/>
    </source>
</evidence>
<dbReference type="InterPro" id="IPR047243">
    <property type="entry name" value="RING-H2_BRAP2"/>
</dbReference>
<proteinExistence type="predicted"/>
<evidence type="ECO:0000256" key="1">
    <source>
        <dbReference type="ARBA" id="ARBA00022723"/>
    </source>
</evidence>
<keyword evidence="3" id="KW-0862">Zinc</keyword>
<dbReference type="PROSITE" id="PS50089">
    <property type="entry name" value="ZF_RING_2"/>
    <property type="match status" value="1"/>
</dbReference>
<dbReference type="AlphaFoldDB" id="A0A077WMU6"/>
<reference evidence="7" key="1">
    <citation type="journal article" date="2014" name="Genome Announc.">
        <title>De novo whole-genome sequence and genome annotation of Lichtheimia ramosa.</title>
        <authorList>
            <person name="Linde J."/>
            <person name="Schwartze V."/>
            <person name="Binder U."/>
            <person name="Lass-Florl C."/>
            <person name="Voigt K."/>
            <person name="Horn F."/>
        </authorList>
    </citation>
    <scope>NUCLEOTIDE SEQUENCE</scope>
    <source>
        <strain evidence="7">JMRC FSU:6197</strain>
    </source>
</reference>
<feature type="domain" description="UBP-type" evidence="6">
    <location>
        <begin position="206"/>
        <end position="313"/>
    </location>
</feature>
<dbReference type="GO" id="GO:0007265">
    <property type="term" value="P:Ras protein signal transduction"/>
    <property type="evidence" value="ECO:0007669"/>
    <property type="project" value="TreeGrafter"/>
</dbReference>
<sequence length="484" mass="55335">MRSNDTSHIDISPVGVLFPISTVSEPRRAVLRLYSNITEATTSADQVKFPGSRTFIDEDIITCTTDIPSYFSILDLLNFVCPVDIFVKHYWIIRDQSSTTCTLLMKFRNLEAAHEYYWQYSNRPFTSMEPDVCQVLFIDSIEANTELLAPYSIPFLPTPQYDEDTAPTCPVCLEIMDERISSLLTILCQHTFHYYCLSKWGDGSCPVCRYSQISTARVPSMSFADQRSSIASDLTRCADCGSPRSLWICLICGHAGCKDNRLNHALLHYKDTDHPYALEIETQRVWDYVGDGYVHRLIQNMVDGKIVELSNSDEQTIPEDKMESLTSEFSFLLTTKLDSQRIYYEDLLDRLTTQLSVHSNQVKGLLKEFHASKCMNENIIARNCEKSERAKRAVIQKTTLERRTEQYTTMNDAQKSDLTAEKKSTTELLSESQTLRNKILEKKNIAQELCDQIRDLTFFLEARDKVQKQPELKGGDIGTNCHDA</sequence>
<evidence type="ECO:0000259" key="5">
    <source>
        <dbReference type="PROSITE" id="PS50089"/>
    </source>
</evidence>
<dbReference type="SUPFAM" id="SSF57850">
    <property type="entry name" value="RING/U-box"/>
    <property type="match status" value="2"/>
</dbReference>
<dbReference type="SMART" id="SM00290">
    <property type="entry name" value="ZnF_UBP"/>
    <property type="match status" value="1"/>
</dbReference>
<dbReference type="SMART" id="SM00184">
    <property type="entry name" value="RING"/>
    <property type="match status" value="1"/>
</dbReference>
<evidence type="ECO:0000256" key="3">
    <source>
        <dbReference type="ARBA" id="ARBA00022833"/>
    </source>
</evidence>
<dbReference type="InterPro" id="IPR001841">
    <property type="entry name" value="Znf_RING"/>
</dbReference>
<feature type="domain" description="RING-type" evidence="5">
    <location>
        <begin position="169"/>
        <end position="209"/>
    </location>
</feature>
<dbReference type="EMBL" id="LK023325">
    <property type="protein sequence ID" value="CDS08468.1"/>
    <property type="molecule type" value="Genomic_DNA"/>
</dbReference>
<dbReference type="PROSITE" id="PS50271">
    <property type="entry name" value="ZF_UBP"/>
    <property type="match status" value="1"/>
</dbReference>
<dbReference type="GO" id="GO:0008270">
    <property type="term" value="F:zinc ion binding"/>
    <property type="evidence" value="ECO:0007669"/>
    <property type="project" value="UniProtKB-KW"/>
</dbReference>
<dbReference type="GO" id="GO:0061630">
    <property type="term" value="F:ubiquitin protein ligase activity"/>
    <property type="evidence" value="ECO:0007669"/>
    <property type="project" value="TreeGrafter"/>
</dbReference>
<dbReference type="Pfam" id="PF13639">
    <property type="entry name" value="zf-RING_2"/>
    <property type="match status" value="1"/>
</dbReference>
<evidence type="ECO:0000313" key="7">
    <source>
        <dbReference type="EMBL" id="CDS08468.1"/>
    </source>
</evidence>
<evidence type="ECO:0000256" key="4">
    <source>
        <dbReference type="PROSITE-ProRule" id="PRU00502"/>
    </source>
</evidence>
<protein>
    <recommendedName>
        <fullName evidence="8">BRCA1-associated protein</fullName>
    </recommendedName>
</protein>
<gene>
    <name evidence="7" type="ORF">LRAMOSA09830</name>
</gene>
<organism evidence="7">
    <name type="scientific">Lichtheimia ramosa</name>
    <dbReference type="NCBI Taxonomy" id="688394"/>
    <lineage>
        <taxon>Eukaryota</taxon>
        <taxon>Fungi</taxon>
        <taxon>Fungi incertae sedis</taxon>
        <taxon>Mucoromycota</taxon>
        <taxon>Mucoromycotina</taxon>
        <taxon>Mucoromycetes</taxon>
        <taxon>Mucorales</taxon>
        <taxon>Lichtheimiaceae</taxon>
        <taxon>Lichtheimia</taxon>
    </lineage>
</organism>
<dbReference type="Pfam" id="PF02148">
    <property type="entry name" value="zf-UBP"/>
    <property type="match status" value="1"/>
</dbReference>
<dbReference type="InterPro" id="IPR001607">
    <property type="entry name" value="Znf_UBP"/>
</dbReference>
<dbReference type="CDD" id="cd16457">
    <property type="entry name" value="RING-H2_BRAP2"/>
    <property type="match status" value="1"/>
</dbReference>
<dbReference type="InterPro" id="IPR011422">
    <property type="entry name" value="BRAP2/ETP1_RRM"/>
</dbReference>
<dbReference type="GO" id="GO:0005737">
    <property type="term" value="C:cytoplasm"/>
    <property type="evidence" value="ECO:0007669"/>
    <property type="project" value="TreeGrafter"/>
</dbReference>